<evidence type="ECO:0000313" key="1">
    <source>
        <dbReference type="EMBL" id="RKI17654.1"/>
    </source>
</evidence>
<dbReference type="EMBL" id="RAWI01000002">
    <property type="protein sequence ID" value="RKI17654.1"/>
    <property type="molecule type" value="Genomic_DNA"/>
</dbReference>
<reference evidence="1 2" key="1">
    <citation type="submission" date="2018-09" db="EMBL/GenBank/DDBJ databases">
        <authorList>
            <person name="Livingstone P.G."/>
            <person name="Whitworth D.E."/>
        </authorList>
    </citation>
    <scope>NUCLEOTIDE SEQUENCE [LARGE SCALE GENOMIC DNA]</scope>
    <source>
        <strain evidence="1 2">CA031B</strain>
    </source>
</reference>
<dbReference type="Proteomes" id="UP000278907">
    <property type="component" value="Unassembled WGS sequence"/>
</dbReference>
<comment type="caution">
    <text evidence="1">The sequence shown here is derived from an EMBL/GenBank/DDBJ whole genome shotgun (WGS) entry which is preliminary data.</text>
</comment>
<sequence length="71" mass="7770">MAPAPFQVEFRVLIGPDWAPLSFLEGLEADAVDMYFRHPSVTCCSFQGGFFIDVGGRPFSDDGSKVGLEQL</sequence>
<protein>
    <submittedName>
        <fullName evidence="1">Uncharacterized protein</fullName>
    </submittedName>
</protein>
<organism evidence="1 2">
    <name type="scientific">Corallococcus praedator</name>
    <dbReference type="NCBI Taxonomy" id="2316724"/>
    <lineage>
        <taxon>Bacteria</taxon>
        <taxon>Pseudomonadati</taxon>
        <taxon>Myxococcota</taxon>
        <taxon>Myxococcia</taxon>
        <taxon>Myxococcales</taxon>
        <taxon>Cystobacterineae</taxon>
        <taxon>Myxococcaceae</taxon>
        <taxon>Corallococcus</taxon>
    </lineage>
</organism>
<accession>A0ABX9QU32</accession>
<proteinExistence type="predicted"/>
<name>A0ABX9QU32_9BACT</name>
<keyword evidence="2" id="KW-1185">Reference proteome</keyword>
<evidence type="ECO:0000313" key="2">
    <source>
        <dbReference type="Proteomes" id="UP000278907"/>
    </source>
</evidence>
<gene>
    <name evidence="1" type="ORF">D7Y13_00755</name>
</gene>